<evidence type="ECO:0000256" key="11">
    <source>
        <dbReference type="ARBA" id="ARBA00023074"/>
    </source>
</evidence>
<accession>A0A7R8D116</accession>
<proteinExistence type="predicted"/>
<evidence type="ECO:0000313" key="18">
    <source>
        <dbReference type="Proteomes" id="UP000675881"/>
    </source>
</evidence>
<dbReference type="Pfam" id="PF01937">
    <property type="entry name" value="ARMT1-like_dom"/>
    <property type="match status" value="1"/>
</dbReference>
<evidence type="ECO:0000256" key="3">
    <source>
        <dbReference type="ARBA" id="ARBA00011388"/>
    </source>
</evidence>
<evidence type="ECO:0000256" key="12">
    <source>
        <dbReference type="ARBA" id="ARBA00023211"/>
    </source>
</evidence>
<evidence type="ECO:0000256" key="6">
    <source>
        <dbReference type="ARBA" id="ARBA00022723"/>
    </source>
</evidence>
<keyword evidence="7" id="KW-0547">Nucleotide-binding</keyword>
<dbReference type="GO" id="GO:0016787">
    <property type="term" value="F:hydrolase activity"/>
    <property type="evidence" value="ECO:0007669"/>
    <property type="project" value="UniProtKB-KW"/>
</dbReference>
<gene>
    <name evidence="17" type="ORF">LSAA_12237</name>
</gene>
<comment type="function">
    <text evidence="15">Phosphatase which shows a preference for 4'-phosphopantetheine and its oxidatively damaged forms (sulfonate or S-sulfonate), providing strong indirect evidence that the phosphatase activity pre-empts damage in the coenzyme A (CoA) pathway. Hydrolyzing excess 4'-phosphopantetheine could constitute a directed overflow mechanism to prevent its oxidation to the S-sulfonate, sulfonate, or other forms. Hydrolyzing 4'-phosphopantetheine sulfonate or S-sulfonate would forestall their conversion to inactive forms of CoA and acyl carrier protein. May play a role in the physiological regulation of CoA intracellular levels.</text>
</comment>
<dbReference type="Pfam" id="PF03630">
    <property type="entry name" value="Fumble"/>
    <property type="match status" value="1"/>
</dbReference>
<dbReference type="InterPro" id="IPR043129">
    <property type="entry name" value="ATPase_NBD"/>
</dbReference>
<dbReference type="GO" id="GO:0005524">
    <property type="term" value="F:ATP binding"/>
    <property type="evidence" value="ECO:0007669"/>
    <property type="project" value="InterPro"/>
</dbReference>
<evidence type="ECO:0000256" key="5">
    <source>
        <dbReference type="ARBA" id="ARBA00022596"/>
    </source>
</evidence>
<evidence type="ECO:0000256" key="14">
    <source>
        <dbReference type="ARBA" id="ARBA00032948"/>
    </source>
</evidence>
<keyword evidence="9" id="KW-0067">ATP-binding</keyword>
<evidence type="ECO:0000256" key="2">
    <source>
        <dbReference type="ARBA" id="ARBA00001967"/>
    </source>
</evidence>
<dbReference type="SUPFAM" id="SSF53067">
    <property type="entry name" value="Actin-like ATPase domain"/>
    <property type="match status" value="2"/>
</dbReference>
<keyword evidence="11" id="KW-0944">Nitration</keyword>
<protein>
    <recommendedName>
        <fullName evidence="4">4'-phosphopantetheine phosphatase</fullName>
    </recommendedName>
    <alternativeName>
        <fullName evidence="14">Inactive pantothenic acid kinase 4</fullName>
    </alternativeName>
</protein>
<keyword evidence="17" id="KW-0808">Transferase</keyword>
<evidence type="ECO:0000256" key="1">
    <source>
        <dbReference type="ARBA" id="ARBA00001936"/>
    </source>
</evidence>
<keyword evidence="5" id="KW-0533">Nickel</keyword>
<dbReference type="OrthoDB" id="498611at2759"/>
<dbReference type="PANTHER" id="PTHR12280">
    <property type="entry name" value="PANTOTHENATE KINASE"/>
    <property type="match status" value="1"/>
</dbReference>
<dbReference type="InterPro" id="IPR004567">
    <property type="entry name" value="Type_II_PanK"/>
</dbReference>
<dbReference type="GO" id="GO:0005634">
    <property type="term" value="C:nucleus"/>
    <property type="evidence" value="ECO:0007669"/>
    <property type="project" value="TreeGrafter"/>
</dbReference>
<dbReference type="Gene3D" id="1.20.1700.10">
    <property type="entry name" value="AF1104-like"/>
    <property type="match status" value="1"/>
</dbReference>
<evidence type="ECO:0000256" key="10">
    <source>
        <dbReference type="ARBA" id="ARBA00022993"/>
    </source>
</evidence>
<evidence type="ECO:0000256" key="7">
    <source>
        <dbReference type="ARBA" id="ARBA00022741"/>
    </source>
</evidence>
<dbReference type="Gene3D" id="3.40.50.10880">
    <property type="entry name" value="Uncharacterised protein PF01937, DUF89, domain 3"/>
    <property type="match status" value="1"/>
</dbReference>
<dbReference type="EMBL" id="HG994585">
    <property type="protein sequence ID" value="CAF2987809.1"/>
    <property type="molecule type" value="Genomic_DNA"/>
</dbReference>
<comment type="catalytic activity">
    <reaction evidence="13">
        <text>(R)-4'-phospho-S-sulfopantetheine + H2O = (R)-S-sulfopantetheine + phosphate</text>
        <dbReference type="Rhea" id="RHEA:68340"/>
        <dbReference type="ChEBI" id="CHEBI:15377"/>
        <dbReference type="ChEBI" id="CHEBI:43474"/>
        <dbReference type="ChEBI" id="CHEBI:177302"/>
        <dbReference type="ChEBI" id="CHEBI:177303"/>
    </reaction>
    <physiologicalReaction direction="left-to-right" evidence="13">
        <dbReference type="Rhea" id="RHEA:68341"/>
    </physiologicalReaction>
</comment>
<dbReference type="Proteomes" id="UP000675881">
    <property type="component" value="Chromosome 6"/>
</dbReference>
<dbReference type="AlphaFoldDB" id="A0A7R8D116"/>
<dbReference type="GO" id="GO:0015937">
    <property type="term" value="P:coenzyme A biosynthetic process"/>
    <property type="evidence" value="ECO:0007669"/>
    <property type="project" value="InterPro"/>
</dbReference>
<reference evidence="17" key="1">
    <citation type="submission" date="2021-02" db="EMBL/GenBank/DDBJ databases">
        <authorList>
            <person name="Bekaert M."/>
        </authorList>
    </citation>
    <scope>NUCLEOTIDE SEQUENCE</scope>
    <source>
        <strain evidence="17">IoA-00</strain>
    </source>
</reference>
<name>A0A7R8D116_LEPSM</name>
<dbReference type="PANTHER" id="PTHR12280:SF20">
    <property type="entry name" value="4'-PHOSPHOPANTETHEINE PHOSPHATASE"/>
    <property type="match status" value="1"/>
</dbReference>
<feature type="domain" description="Damage-control phosphatase ARMT1-like metal-binding" evidence="16">
    <location>
        <begin position="422"/>
        <end position="624"/>
    </location>
</feature>
<keyword evidence="8" id="KW-0378">Hydrolase</keyword>
<dbReference type="GO" id="GO:0004594">
    <property type="term" value="F:pantothenate kinase activity"/>
    <property type="evidence" value="ECO:0007669"/>
    <property type="project" value="TreeGrafter"/>
</dbReference>
<evidence type="ECO:0000256" key="4">
    <source>
        <dbReference type="ARBA" id="ARBA00019490"/>
    </source>
</evidence>
<dbReference type="GO" id="GO:0005829">
    <property type="term" value="C:cytosol"/>
    <property type="evidence" value="ECO:0007669"/>
    <property type="project" value="TreeGrafter"/>
</dbReference>
<dbReference type="InterPro" id="IPR036075">
    <property type="entry name" value="ARMT-1-like_metal-bd_sf"/>
</dbReference>
<evidence type="ECO:0000259" key="16">
    <source>
        <dbReference type="Pfam" id="PF01937"/>
    </source>
</evidence>
<evidence type="ECO:0000256" key="15">
    <source>
        <dbReference type="ARBA" id="ARBA00046055"/>
    </source>
</evidence>
<keyword evidence="6" id="KW-0479">Metal-binding</keyword>
<dbReference type="InterPro" id="IPR002791">
    <property type="entry name" value="ARMT1-like_metal-bd"/>
</dbReference>
<keyword evidence="12" id="KW-0464">Manganese</keyword>
<sequence length="632" mass="71460">MVLTTYSGAPTYIDITINIYSYRNSIVAEMTDQNGGDGELKALPQPIEAAFRNIKDAEYIAMDIGGSLTKIAYYSSDEARIHFVKFETKLIESALDYIKTRNASSRSQMMKFSFTIVIYLLRSGVSILKVEGEGNFVRIGGTATGGGTFWGLGKLLTSANDFDELLDLASKGDHTNVDLLIKDIYGEGKHNLDLGPEVIASTFGKLIWNVDKSKFSEADLARSLLFLISNDICQIASLYALLHQVKTIYFGGFFIRHHPLSMHSIDYSVNFWTKGMVRAKFLRHEGYLGAIGAFLKGAEELQTSNYSWTENYFGSTSLSWKSSNANTINIPHNLEIDRFERILYHCPLLEDPKNYIPDTVDLSRDSDAREYWLKCFEESLGKFANRAEQSEEALDQETEKKIKARSRRFQEEYLKKLKDFSTRPFAFGNLTDPYLKQKTLENDQAFELFEALLYQIEGMKPVDAHETLARGILAGNVFDWGAKEVAVMMESDKGLDFDMALSFIGPRPWLVDDLDPWLERMNKKPHKCAVIFIDNSGVDIVLGILPFVIYLLKRGTEVILCANNRPVLNDVTFRELNEILDRASKISHIIKESLEKGTLHPVDSGQGSPCLDLSRLNEDLVKLILENKNHQI</sequence>
<dbReference type="InterPro" id="IPR035073">
    <property type="entry name" value="At2g17340_3_helix_bundle"/>
</dbReference>
<dbReference type="Gene3D" id="3.30.420.40">
    <property type="match status" value="1"/>
</dbReference>
<evidence type="ECO:0000256" key="13">
    <source>
        <dbReference type="ARBA" id="ARBA00029347"/>
    </source>
</evidence>
<dbReference type="GO" id="GO:0046872">
    <property type="term" value="F:metal ion binding"/>
    <property type="evidence" value="ECO:0007669"/>
    <property type="project" value="UniProtKB-KW"/>
</dbReference>
<evidence type="ECO:0000313" key="17">
    <source>
        <dbReference type="EMBL" id="CAF2987809.1"/>
    </source>
</evidence>
<comment type="cofactor">
    <cofactor evidence="1">
        <name>Mn(2+)</name>
        <dbReference type="ChEBI" id="CHEBI:29035"/>
    </cofactor>
</comment>
<keyword evidence="18" id="KW-1185">Reference proteome</keyword>
<keyword evidence="10" id="KW-0173">Coenzyme A biosynthesis</keyword>
<comment type="cofactor">
    <cofactor evidence="2">
        <name>Ni(2+)</name>
        <dbReference type="ChEBI" id="CHEBI:49786"/>
    </cofactor>
</comment>
<dbReference type="Gene3D" id="6.10.10.60">
    <property type="match status" value="1"/>
</dbReference>
<evidence type="ECO:0000256" key="8">
    <source>
        <dbReference type="ARBA" id="ARBA00022801"/>
    </source>
</evidence>
<comment type="subunit">
    <text evidence="3">Homodimer. Interacts with PKM.</text>
</comment>
<dbReference type="SUPFAM" id="SSF111321">
    <property type="entry name" value="AF1104-like"/>
    <property type="match status" value="1"/>
</dbReference>
<organism evidence="17 18">
    <name type="scientific">Lepeophtheirus salmonis</name>
    <name type="common">Salmon louse</name>
    <name type="synonym">Caligus salmonis</name>
    <dbReference type="NCBI Taxonomy" id="72036"/>
    <lineage>
        <taxon>Eukaryota</taxon>
        <taxon>Metazoa</taxon>
        <taxon>Ecdysozoa</taxon>
        <taxon>Arthropoda</taxon>
        <taxon>Crustacea</taxon>
        <taxon>Multicrustacea</taxon>
        <taxon>Hexanauplia</taxon>
        <taxon>Copepoda</taxon>
        <taxon>Siphonostomatoida</taxon>
        <taxon>Caligidae</taxon>
        <taxon>Lepeophtheirus</taxon>
    </lineage>
</organism>
<evidence type="ECO:0000256" key="9">
    <source>
        <dbReference type="ARBA" id="ARBA00022840"/>
    </source>
</evidence>